<dbReference type="Pfam" id="PF00107">
    <property type="entry name" value="ADH_zinc_N"/>
    <property type="match status" value="1"/>
</dbReference>
<dbReference type="CDD" id="cd08232">
    <property type="entry name" value="idonate-5-DH"/>
    <property type="match status" value="1"/>
</dbReference>
<evidence type="ECO:0000256" key="3">
    <source>
        <dbReference type="ARBA" id="ARBA00022723"/>
    </source>
</evidence>
<accession>I3DID9</accession>
<dbReference type="InterPro" id="IPR013154">
    <property type="entry name" value="ADH-like_N"/>
</dbReference>
<dbReference type="GO" id="GO:0046872">
    <property type="term" value="F:metal ion binding"/>
    <property type="evidence" value="ECO:0007669"/>
    <property type="project" value="UniProtKB-KW"/>
</dbReference>
<proteinExistence type="inferred from homology"/>
<evidence type="ECO:0000259" key="7">
    <source>
        <dbReference type="Pfam" id="PF08240"/>
    </source>
</evidence>
<evidence type="ECO:0000313" key="8">
    <source>
        <dbReference type="EMBL" id="EIJ71482.1"/>
    </source>
</evidence>
<dbReference type="eggNOG" id="COG1063">
    <property type="taxonomic scope" value="Bacteria"/>
</dbReference>
<feature type="domain" description="Alcohol dehydrogenase-like C-terminal" evidence="6">
    <location>
        <begin position="183"/>
        <end position="307"/>
    </location>
</feature>
<dbReference type="Gene3D" id="3.40.50.720">
    <property type="entry name" value="NAD(P)-binding Rossmann-like Domain"/>
    <property type="match status" value="1"/>
</dbReference>
<comment type="similarity">
    <text evidence="2">Belongs to the zinc-containing alcohol dehydrogenase family.</text>
</comment>
<gene>
    <name evidence="8" type="ORF">HMPREF1052_0038</name>
</gene>
<dbReference type="NCBIfam" id="NF007375">
    <property type="entry name" value="PRK09880.1"/>
    <property type="match status" value="1"/>
</dbReference>
<dbReference type="PANTHER" id="PTHR43161:SF9">
    <property type="entry name" value="SORBITOL DEHYDROGENASE"/>
    <property type="match status" value="1"/>
</dbReference>
<dbReference type="InterPro" id="IPR013149">
    <property type="entry name" value="ADH-like_C"/>
</dbReference>
<evidence type="ECO:0000256" key="4">
    <source>
        <dbReference type="ARBA" id="ARBA00022833"/>
    </source>
</evidence>
<dbReference type="OrthoDB" id="9773078at2"/>
<dbReference type="SUPFAM" id="SSF51735">
    <property type="entry name" value="NAD(P)-binding Rossmann-fold domains"/>
    <property type="match status" value="1"/>
</dbReference>
<evidence type="ECO:0000256" key="1">
    <source>
        <dbReference type="ARBA" id="ARBA00001947"/>
    </source>
</evidence>
<protein>
    <submittedName>
        <fullName evidence="8">GroES-like protein</fullName>
    </submittedName>
</protein>
<dbReference type="RefSeq" id="WP_005759037.1">
    <property type="nucleotide sequence ID" value="NZ_AJSX01000007.1"/>
</dbReference>
<dbReference type="Gene3D" id="3.90.180.10">
    <property type="entry name" value="Medium-chain alcohol dehydrogenases, catalytic domain"/>
    <property type="match status" value="1"/>
</dbReference>
<name>I3DID9_9PAST</name>
<dbReference type="GO" id="GO:0016491">
    <property type="term" value="F:oxidoreductase activity"/>
    <property type="evidence" value="ECO:0007669"/>
    <property type="project" value="UniProtKB-KW"/>
</dbReference>
<sequence>MEIKTHSCVVKGPKDVDIIEQTVNYDESDQTHTLVKMIRGGICGSDLHYYQHGKVGNFEVKHPMVLGHEMIAEVVKTNDPKLYVGQKVAINPSKPCGHCKYCLSNESNQCETMRFFGSAMYNPHIDGGYTQFKVVDNAQCIAYSQEAADDVMTFAEPLAVSIHAAKQPGDLINKRVFISGVGPIGCLTVAAAKALGAKEIVVADLSQRCLDIALQMGATKALNAATDDFSEYSAHKGAFDVSFEASGHPSSLERCLTVTRARGHIVQIGMGGNVPDFPIMTLIAKEINLVGSFRFTEEFNTSVEWLSSGKINPLPLLSAVVPYHNLEQALIKAGDKTHVSKVQLSFA</sequence>
<reference evidence="8 9" key="1">
    <citation type="submission" date="2012-03" db="EMBL/GenBank/DDBJ databases">
        <authorList>
            <person name="Harkins D.M."/>
            <person name="Madupu R."/>
            <person name="Durkin A.S."/>
            <person name="Torralba M."/>
            <person name="Methe B."/>
            <person name="Sutton G.G."/>
            <person name="Nelson K.E."/>
        </authorList>
    </citation>
    <scope>NUCLEOTIDE SEQUENCE [LARGE SCALE GENOMIC DNA]</scope>
    <source>
        <strain evidence="8 9">CCUG 2042</strain>
    </source>
</reference>
<organism evidence="8 9">
    <name type="scientific">Pasteurella bettyae CCUG 2042</name>
    <dbReference type="NCBI Taxonomy" id="1095749"/>
    <lineage>
        <taxon>Bacteria</taxon>
        <taxon>Pseudomonadati</taxon>
        <taxon>Pseudomonadota</taxon>
        <taxon>Gammaproteobacteria</taxon>
        <taxon>Pasteurellales</taxon>
        <taxon>Pasteurellaceae</taxon>
        <taxon>Pasteurella</taxon>
    </lineage>
</organism>
<dbReference type="EMBL" id="AJSX01000007">
    <property type="protein sequence ID" value="EIJ71482.1"/>
    <property type="molecule type" value="Genomic_DNA"/>
</dbReference>
<dbReference type="PATRIC" id="fig|1095749.3.peg.271"/>
<comment type="caution">
    <text evidence="8">The sequence shown here is derived from an EMBL/GenBank/DDBJ whole genome shotgun (WGS) entry which is preliminary data.</text>
</comment>
<comment type="cofactor">
    <cofactor evidence="1">
        <name>Zn(2+)</name>
        <dbReference type="ChEBI" id="CHEBI:29105"/>
    </cofactor>
</comment>
<feature type="domain" description="Alcohol dehydrogenase-like N-terminal" evidence="7">
    <location>
        <begin position="31"/>
        <end position="142"/>
    </location>
</feature>
<evidence type="ECO:0000256" key="5">
    <source>
        <dbReference type="ARBA" id="ARBA00023002"/>
    </source>
</evidence>
<dbReference type="Pfam" id="PF08240">
    <property type="entry name" value="ADH_N"/>
    <property type="match status" value="1"/>
</dbReference>
<dbReference type="SUPFAM" id="SSF50129">
    <property type="entry name" value="GroES-like"/>
    <property type="match status" value="1"/>
</dbReference>
<keyword evidence="9" id="KW-1185">Reference proteome</keyword>
<keyword evidence="5" id="KW-0560">Oxidoreductase</keyword>
<keyword evidence="3" id="KW-0479">Metal-binding</keyword>
<evidence type="ECO:0000313" key="9">
    <source>
        <dbReference type="Proteomes" id="UP000006457"/>
    </source>
</evidence>
<dbReference type="Proteomes" id="UP000006457">
    <property type="component" value="Unassembled WGS sequence"/>
</dbReference>
<evidence type="ECO:0000256" key="2">
    <source>
        <dbReference type="ARBA" id="ARBA00008072"/>
    </source>
</evidence>
<evidence type="ECO:0000259" key="6">
    <source>
        <dbReference type="Pfam" id="PF00107"/>
    </source>
</evidence>
<dbReference type="PANTHER" id="PTHR43161">
    <property type="entry name" value="SORBITOL DEHYDROGENASE"/>
    <property type="match status" value="1"/>
</dbReference>
<dbReference type="InterPro" id="IPR011032">
    <property type="entry name" value="GroES-like_sf"/>
</dbReference>
<dbReference type="InterPro" id="IPR036291">
    <property type="entry name" value="NAD(P)-bd_dom_sf"/>
</dbReference>
<dbReference type="AlphaFoldDB" id="I3DID9"/>
<keyword evidence="4" id="KW-0862">Zinc</keyword>